<keyword evidence="2" id="KW-1185">Reference proteome</keyword>
<dbReference type="EMBL" id="LT934117">
    <property type="protein sequence ID" value="VAH99383.1"/>
    <property type="molecule type" value="Genomic_DNA"/>
</dbReference>
<dbReference type="Gramene" id="TRITD0Uv1G093200.1">
    <property type="protein sequence ID" value="TRITD0Uv1G093200.1"/>
    <property type="gene ID" value="TRITD0Uv1G093200"/>
</dbReference>
<dbReference type="Gramene" id="TRITD4Av1G255070.1">
    <property type="protein sequence ID" value="TRITD4Av1G255070.1"/>
    <property type="gene ID" value="TRITD4Av1G255070"/>
</dbReference>
<evidence type="ECO:0000313" key="1">
    <source>
        <dbReference type="EMBL" id="VAH99383.1"/>
    </source>
</evidence>
<sequence length="91" mass="10728">MQARPATITNYPLENQLSRIYTRAVFNKYKDAYVYGTSFLTKKVDAGRFLVVYGRDGPSFSWSQHEFKVVCDEEKEDYRCECMQWEHTGLL</sequence>
<evidence type="ECO:0000313" key="2">
    <source>
        <dbReference type="Proteomes" id="UP000324705"/>
    </source>
</evidence>
<dbReference type="PANTHER" id="PTHR47482:SF5">
    <property type="entry name" value="FAR1 DOMAIN-CONTAINING PROTEIN"/>
    <property type="match status" value="1"/>
</dbReference>
<protein>
    <recommendedName>
        <fullName evidence="3">Protein FAR1-RELATED SEQUENCE</fullName>
    </recommendedName>
</protein>
<dbReference type="AlphaFoldDB" id="A0A9R0SQF7"/>
<evidence type="ECO:0008006" key="3">
    <source>
        <dbReference type="Google" id="ProtNLM"/>
    </source>
</evidence>
<accession>A0A9R0SQF7</accession>
<reference evidence="1 2" key="1">
    <citation type="submission" date="2017-09" db="EMBL/GenBank/DDBJ databases">
        <authorList>
            <consortium name="International Durum Wheat Genome Sequencing Consortium (IDWGSC)"/>
            <person name="Milanesi L."/>
        </authorList>
    </citation>
    <scope>NUCLEOTIDE SEQUENCE [LARGE SCALE GENOMIC DNA]</scope>
    <source>
        <strain evidence="2">cv. Svevo</strain>
    </source>
</reference>
<name>A0A9R0SQF7_TRITD</name>
<proteinExistence type="predicted"/>
<organism evidence="1 2">
    <name type="scientific">Triticum turgidum subsp. durum</name>
    <name type="common">Durum wheat</name>
    <name type="synonym">Triticum durum</name>
    <dbReference type="NCBI Taxonomy" id="4567"/>
    <lineage>
        <taxon>Eukaryota</taxon>
        <taxon>Viridiplantae</taxon>
        <taxon>Streptophyta</taxon>
        <taxon>Embryophyta</taxon>
        <taxon>Tracheophyta</taxon>
        <taxon>Spermatophyta</taxon>
        <taxon>Magnoliopsida</taxon>
        <taxon>Liliopsida</taxon>
        <taxon>Poales</taxon>
        <taxon>Poaceae</taxon>
        <taxon>BOP clade</taxon>
        <taxon>Pooideae</taxon>
        <taxon>Triticodae</taxon>
        <taxon>Triticeae</taxon>
        <taxon>Triticinae</taxon>
        <taxon>Triticum</taxon>
    </lineage>
</organism>
<dbReference type="PANTHER" id="PTHR47482">
    <property type="entry name" value="OS11G0632001 PROTEIN"/>
    <property type="match status" value="1"/>
</dbReference>
<gene>
    <name evidence="1" type="ORF">TRITD_4Av1G255070</name>
</gene>
<dbReference type="Proteomes" id="UP000324705">
    <property type="component" value="Chromosome 4A"/>
</dbReference>